<dbReference type="SMART" id="SM00849">
    <property type="entry name" value="Lactamase_B"/>
    <property type="match status" value="1"/>
</dbReference>
<evidence type="ECO:0000259" key="5">
    <source>
        <dbReference type="SMART" id="SM00849"/>
    </source>
</evidence>
<evidence type="ECO:0000256" key="3">
    <source>
        <dbReference type="ARBA" id="ARBA00022801"/>
    </source>
</evidence>
<reference evidence="6 7" key="1">
    <citation type="submission" date="2018-06" db="EMBL/GenBank/DDBJ databases">
        <title>Genomic Encyclopedia of Type Strains, Phase III (KMG-III): the genomes of soil and plant-associated and newly described type strains.</title>
        <authorList>
            <person name="Whitman W."/>
        </authorList>
    </citation>
    <scope>NUCLEOTIDE SEQUENCE [LARGE SCALE GENOMIC DNA]</scope>
    <source>
        <strain evidence="6 7">LMG 23644</strain>
    </source>
</reference>
<keyword evidence="3" id="KW-0378">Hydrolase</keyword>
<keyword evidence="2" id="KW-0479">Metal-binding</keyword>
<organism evidence="6 7">
    <name type="scientific">Paraburkholderia bryophila</name>
    <dbReference type="NCBI Taxonomy" id="420952"/>
    <lineage>
        <taxon>Bacteria</taxon>
        <taxon>Pseudomonadati</taxon>
        <taxon>Pseudomonadota</taxon>
        <taxon>Betaproteobacteria</taxon>
        <taxon>Burkholderiales</taxon>
        <taxon>Burkholderiaceae</taxon>
        <taxon>Paraburkholderia</taxon>
    </lineage>
</organism>
<gene>
    <name evidence="6" type="ORF">BX591_115141</name>
</gene>
<dbReference type="AlphaFoldDB" id="A0A329C2Z4"/>
<feature type="domain" description="Metallo-beta-lactamase" evidence="5">
    <location>
        <begin position="62"/>
        <end position="265"/>
    </location>
</feature>
<keyword evidence="4" id="KW-0862">Zinc</keyword>
<protein>
    <submittedName>
        <fullName evidence="6">Metallo-beta-lactamase superfamily protein</fullName>
    </submittedName>
</protein>
<dbReference type="InterPro" id="IPR051013">
    <property type="entry name" value="MBL_superfamily_lactonases"/>
</dbReference>
<dbReference type="Gene3D" id="3.60.15.10">
    <property type="entry name" value="Ribonuclease Z/Hydroxyacylglutathione hydrolase-like"/>
    <property type="match status" value="1"/>
</dbReference>
<name>A0A329C2Z4_9BURK</name>
<evidence type="ECO:0000256" key="2">
    <source>
        <dbReference type="ARBA" id="ARBA00022723"/>
    </source>
</evidence>
<accession>A0A329C2Z4</accession>
<dbReference type="InterPro" id="IPR036866">
    <property type="entry name" value="RibonucZ/Hydroxyglut_hydro"/>
</dbReference>
<sequence length="294" mass="32732">MDTIQRYRIGDATVTRVTELILSEVPSAFLFPDRDRTVLTHCRPSWIGPENVSTDGETLTLSVHSWIVQTGRHTVVIDTGAGNGKSRPLNPIFDRLETPYLERLAAAGIRSEDVDFVLVTHLHVDHVGWNTVRKGERWVPTFPNAKYVFSEAEYRFYADVEHVQTPSAGVFEDSVQPIVDAGQALLIDAGHQQPIDGFTFHRTKGHSFDHLSISLESNGEHALFSGDVVHHPVQVAKPEWNSVFCEFQDDAQASRLWALNYAANHGATFFSSHFPGTSAGIVSREDDGFGWLPL</sequence>
<dbReference type="PANTHER" id="PTHR42978">
    <property type="entry name" value="QUORUM-QUENCHING LACTONASE YTNP-RELATED-RELATED"/>
    <property type="match status" value="1"/>
</dbReference>
<dbReference type="SUPFAM" id="SSF56281">
    <property type="entry name" value="Metallo-hydrolase/oxidoreductase"/>
    <property type="match status" value="1"/>
</dbReference>
<evidence type="ECO:0000313" key="7">
    <source>
        <dbReference type="Proteomes" id="UP000248918"/>
    </source>
</evidence>
<dbReference type="GO" id="GO:0046872">
    <property type="term" value="F:metal ion binding"/>
    <property type="evidence" value="ECO:0007669"/>
    <property type="project" value="UniProtKB-KW"/>
</dbReference>
<evidence type="ECO:0000256" key="1">
    <source>
        <dbReference type="ARBA" id="ARBA00007749"/>
    </source>
</evidence>
<dbReference type="OrthoDB" id="5443440at2"/>
<dbReference type="GO" id="GO:0016787">
    <property type="term" value="F:hydrolase activity"/>
    <property type="evidence" value="ECO:0007669"/>
    <property type="project" value="UniProtKB-KW"/>
</dbReference>
<dbReference type="Pfam" id="PF00753">
    <property type="entry name" value="Lactamase_B"/>
    <property type="match status" value="1"/>
</dbReference>
<comment type="similarity">
    <text evidence="1">Belongs to the metallo-beta-lactamase superfamily.</text>
</comment>
<comment type="caution">
    <text evidence="6">The sequence shown here is derived from an EMBL/GenBank/DDBJ whole genome shotgun (WGS) entry which is preliminary data.</text>
</comment>
<dbReference type="InterPro" id="IPR001279">
    <property type="entry name" value="Metallo-B-lactamas"/>
</dbReference>
<proteinExistence type="inferred from homology"/>
<dbReference type="EMBL" id="QLTK01000015">
    <property type="protein sequence ID" value="RAS25894.1"/>
    <property type="molecule type" value="Genomic_DNA"/>
</dbReference>
<dbReference type="CDD" id="cd16277">
    <property type="entry name" value="metallo-hydrolase-like_MBL-fold"/>
    <property type="match status" value="1"/>
</dbReference>
<dbReference type="PANTHER" id="PTHR42978:SF6">
    <property type="entry name" value="QUORUM-QUENCHING LACTONASE YTNP-RELATED"/>
    <property type="match status" value="1"/>
</dbReference>
<evidence type="ECO:0000256" key="4">
    <source>
        <dbReference type="ARBA" id="ARBA00022833"/>
    </source>
</evidence>
<evidence type="ECO:0000313" key="6">
    <source>
        <dbReference type="EMBL" id="RAS25894.1"/>
    </source>
</evidence>
<dbReference type="Proteomes" id="UP000248918">
    <property type="component" value="Unassembled WGS sequence"/>
</dbReference>